<protein>
    <submittedName>
        <fullName evidence="1">Uncharacterized protein</fullName>
    </submittedName>
</protein>
<dbReference type="PANTHER" id="PTHR13233">
    <property type="entry name" value="MICROSPHERULE PROTEIN 1"/>
    <property type="match status" value="1"/>
</dbReference>
<dbReference type="GO" id="GO:0044545">
    <property type="term" value="C:NSL complex"/>
    <property type="evidence" value="ECO:0007669"/>
    <property type="project" value="TreeGrafter"/>
</dbReference>
<dbReference type="EMBL" id="JACBKZ010000003">
    <property type="protein sequence ID" value="KAF5955749.1"/>
    <property type="molecule type" value="Genomic_DNA"/>
</dbReference>
<accession>A0A7J7HSX1</accession>
<proteinExistence type="predicted"/>
<name>A0A7J7HSX1_CAMSI</name>
<evidence type="ECO:0000313" key="1">
    <source>
        <dbReference type="EMBL" id="KAF5955749.1"/>
    </source>
</evidence>
<dbReference type="InterPro" id="IPR037912">
    <property type="entry name" value="MCRS1"/>
</dbReference>
<dbReference type="AlphaFoldDB" id="A0A7J7HSX1"/>
<dbReference type="Proteomes" id="UP000593564">
    <property type="component" value="Unassembled WGS sequence"/>
</dbReference>
<reference evidence="2" key="1">
    <citation type="journal article" date="2020" name="Nat. Commun.">
        <title>Genome assembly of wild tea tree DASZ reveals pedigree and selection history of tea varieties.</title>
        <authorList>
            <person name="Zhang W."/>
            <person name="Zhang Y."/>
            <person name="Qiu H."/>
            <person name="Guo Y."/>
            <person name="Wan H."/>
            <person name="Zhang X."/>
            <person name="Scossa F."/>
            <person name="Alseekh S."/>
            <person name="Zhang Q."/>
            <person name="Wang P."/>
            <person name="Xu L."/>
            <person name="Schmidt M.H."/>
            <person name="Jia X."/>
            <person name="Li D."/>
            <person name="Zhu A."/>
            <person name="Guo F."/>
            <person name="Chen W."/>
            <person name="Ni D."/>
            <person name="Usadel B."/>
            <person name="Fernie A.R."/>
            <person name="Wen W."/>
        </authorList>
    </citation>
    <scope>NUCLEOTIDE SEQUENCE [LARGE SCALE GENOMIC DNA]</scope>
    <source>
        <strain evidence="2">cv. G240</strain>
    </source>
</reference>
<sequence length="283" mass="31772">MVPEMGLSHVVGDRGVKFELSNNDSSYLPFQVSSTACQGSSKISVANVSTTPFPSATLKDKATDIEQSKHLNYNADYYVEKPAPGFDCPLSYPQGKAISIKQEVNSTTIQNQQALPAELSSGELFVNHSSTDQEQLHLENDGDIPHFSDVEAMILSMDLSPDDQDLYSSREVSRYQHEDSKRAIIRLEQAAHSCMQRLIASQGALAVLYGRHSKFYIKKSEVFLGRSTEDFDVDIDLGREEYAYKISRRQVKGMPFIFETNQTRVKQYADCTTKESHTQDHKV</sequence>
<organism evidence="1 2">
    <name type="scientific">Camellia sinensis</name>
    <name type="common">Tea plant</name>
    <name type="synonym">Thea sinensis</name>
    <dbReference type="NCBI Taxonomy" id="4442"/>
    <lineage>
        <taxon>Eukaryota</taxon>
        <taxon>Viridiplantae</taxon>
        <taxon>Streptophyta</taxon>
        <taxon>Embryophyta</taxon>
        <taxon>Tracheophyta</taxon>
        <taxon>Spermatophyta</taxon>
        <taxon>Magnoliopsida</taxon>
        <taxon>eudicotyledons</taxon>
        <taxon>Gunneridae</taxon>
        <taxon>Pentapetalae</taxon>
        <taxon>asterids</taxon>
        <taxon>Ericales</taxon>
        <taxon>Theaceae</taxon>
        <taxon>Camellia</taxon>
    </lineage>
</organism>
<dbReference type="GO" id="GO:0031011">
    <property type="term" value="C:Ino80 complex"/>
    <property type="evidence" value="ECO:0007669"/>
    <property type="project" value="InterPro"/>
</dbReference>
<dbReference type="GO" id="GO:0045944">
    <property type="term" value="P:positive regulation of transcription by RNA polymerase II"/>
    <property type="evidence" value="ECO:0007669"/>
    <property type="project" value="TreeGrafter"/>
</dbReference>
<gene>
    <name evidence="1" type="ORF">HYC85_008605</name>
</gene>
<dbReference type="GO" id="GO:0002151">
    <property type="term" value="F:G-quadruplex RNA binding"/>
    <property type="evidence" value="ECO:0007669"/>
    <property type="project" value="InterPro"/>
</dbReference>
<keyword evidence="2" id="KW-1185">Reference proteome</keyword>
<dbReference type="PANTHER" id="PTHR13233:SF0">
    <property type="entry name" value="MICROSPHERULE PROTEIN 1"/>
    <property type="match status" value="1"/>
</dbReference>
<dbReference type="GO" id="GO:0071339">
    <property type="term" value="C:MLL1 complex"/>
    <property type="evidence" value="ECO:0007669"/>
    <property type="project" value="InterPro"/>
</dbReference>
<evidence type="ECO:0000313" key="2">
    <source>
        <dbReference type="Proteomes" id="UP000593564"/>
    </source>
</evidence>
<reference evidence="1 2" key="2">
    <citation type="submission" date="2020-07" db="EMBL/GenBank/DDBJ databases">
        <title>Genome assembly of wild tea tree DASZ reveals pedigree and selection history of tea varieties.</title>
        <authorList>
            <person name="Zhang W."/>
        </authorList>
    </citation>
    <scope>NUCLEOTIDE SEQUENCE [LARGE SCALE GENOMIC DNA]</scope>
    <source>
        <strain evidence="2">cv. G240</strain>
        <tissue evidence="1">Leaf</tissue>
    </source>
</reference>
<comment type="caution">
    <text evidence="1">The sequence shown here is derived from an EMBL/GenBank/DDBJ whole genome shotgun (WGS) entry which is preliminary data.</text>
</comment>